<feature type="region of interest" description="Disordered" evidence="7">
    <location>
        <begin position="783"/>
        <end position="921"/>
    </location>
</feature>
<evidence type="ECO:0000256" key="6">
    <source>
        <dbReference type="PROSITE-ProRule" id="PRU00221"/>
    </source>
</evidence>
<evidence type="ECO:0000256" key="4">
    <source>
        <dbReference type="ARBA" id="ARBA00022737"/>
    </source>
</evidence>
<comment type="subcellular location">
    <subcellularLocation>
        <location evidence="1">Nucleus</location>
    </subcellularLocation>
</comment>
<dbReference type="InterPro" id="IPR001680">
    <property type="entry name" value="WD40_rpt"/>
</dbReference>
<feature type="region of interest" description="Disordered" evidence="7">
    <location>
        <begin position="1"/>
        <end position="29"/>
    </location>
</feature>
<feature type="compositionally biased region" description="Low complexity" evidence="7">
    <location>
        <begin position="1"/>
        <end position="10"/>
    </location>
</feature>
<dbReference type="Proteomes" id="UP000265663">
    <property type="component" value="Unassembled WGS sequence"/>
</dbReference>
<keyword evidence="9" id="KW-1185">Reference proteome</keyword>
<keyword evidence="5" id="KW-0539">Nucleus</keyword>
<sequence>MDTTTMAGSATPGGGGPPPPPAGPPTQKVSDVITTFRPQRRFKSGGQSTLVTSLDFDDSGELAIVARDDDTLQIYNCKEGKHAKELKSQKYGVHLARFSHHAQSIIYASTKVDDTIRFLSTHDNSYIRYFKGHTDTVTSIALCPSKDEFISCSRDNTVRLWNLQSPNYVGLLNLHAPYLATYDPSATVIAIASPPTQNILLYDMRNYDKPPFATFDLLEYEQRFLGGQKVDWTKIEFSNDGKSLVVATNGSGHFVLDAFSGELLHFCYRKAGSSGRLPPGASVTNTNGAARNGNTPGNGQGDVCLTPDGQFLIGGSGEDGLLIWNISKPPSPNNMLEPMEKLPGQGKSAVVGYNPKTNLIATADRDLYLWQPDAQYWLRFADPRIACPTHPTDEQLDHLDSHLFVDSLFNKHCHHHHAASIKCKNAESCDQLHLTKKVHGVGQRRMKPADIADTSSIQSRPFGTLLPVVASTTLHFTTLPRPEMNLTFLPKPPHSGPWKRNRAMADIDGEHSCTQKKKRRLRLVLITSRLSPQFSHPATNIVDRGSSKIAVWAKQKALGRNLLRKAAILNGIRRRNMIFKGGNGGRRVQISVEHEKEQAAFELARLEFNHGSLDTYTRPVLSQDPSVPPSILVRTGDHFVVSGSPSISPTSSRSSSPTPPASPVKASPERERVPFRSPNEIWSHSSVSLSLPKAQIPRRDYTPPPPSPLGISNYDALDVEHDSFNPYYAHLYDHEEESLPSSSSFEDDDDEQNANVPFSRFTHPSSATAQTCTSDDAASLFSDFIDPPSGMRDWSEGDDGTSWRSTTASSPALASTTVPLSSPPAKRTDSVVTPPIFPLKTIQPPPPPPSSSLSSPNIPLLDPNTPASPNFAPAAPPVPASSPNLSLLPTTSNTTFATAPRSPTLLSLASPGSLSPNFAAS</sequence>
<gene>
    <name evidence="8" type="ORF">GMOD_00005742</name>
</gene>
<feature type="compositionally biased region" description="Pro residues" evidence="7">
    <location>
        <begin position="15"/>
        <end position="24"/>
    </location>
</feature>
<feature type="compositionally biased region" description="Low complexity" evidence="7">
    <location>
        <begin position="805"/>
        <end position="817"/>
    </location>
</feature>
<keyword evidence="3 6" id="KW-0853">WD repeat</keyword>
<dbReference type="PROSITE" id="PS50082">
    <property type="entry name" value="WD_REPEATS_2"/>
    <property type="match status" value="1"/>
</dbReference>
<comment type="similarity">
    <text evidence="2">Belongs to the WD repeat SWD2 family.</text>
</comment>
<dbReference type="GO" id="GO:0003682">
    <property type="term" value="F:chromatin binding"/>
    <property type="evidence" value="ECO:0007669"/>
    <property type="project" value="TreeGrafter"/>
</dbReference>
<name>A0A3M7MA18_9PLEO</name>
<feature type="repeat" description="WD" evidence="6">
    <location>
        <begin position="130"/>
        <end position="171"/>
    </location>
</feature>
<dbReference type="PANTHER" id="PTHR19861">
    <property type="entry name" value="WD40 REPEAT PROTEIN SWD2"/>
    <property type="match status" value="1"/>
</dbReference>
<keyword evidence="4" id="KW-0677">Repeat</keyword>
<feature type="compositionally biased region" description="Low complexity" evidence="7">
    <location>
        <begin position="851"/>
        <end position="873"/>
    </location>
</feature>
<evidence type="ECO:0000313" key="8">
    <source>
        <dbReference type="EMBL" id="RMZ71219.1"/>
    </source>
</evidence>
<evidence type="ECO:0000313" key="9">
    <source>
        <dbReference type="Proteomes" id="UP000265663"/>
    </source>
</evidence>
<dbReference type="OrthoDB" id="27537at2759"/>
<dbReference type="InterPro" id="IPR037867">
    <property type="entry name" value="Swd2/WDR82"/>
</dbReference>
<feature type="compositionally biased region" description="Low complexity" evidence="7">
    <location>
        <begin position="902"/>
        <end position="921"/>
    </location>
</feature>
<evidence type="ECO:0000256" key="3">
    <source>
        <dbReference type="ARBA" id="ARBA00022574"/>
    </source>
</evidence>
<dbReference type="Pfam" id="PF00400">
    <property type="entry name" value="WD40"/>
    <property type="match status" value="1"/>
</dbReference>
<dbReference type="Gene3D" id="2.130.10.10">
    <property type="entry name" value="YVTN repeat-like/Quinoprotein amine dehydrogenase"/>
    <property type="match status" value="1"/>
</dbReference>
<proteinExistence type="inferred from homology"/>
<dbReference type="PROSITE" id="PS50294">
    <property type="entry name" value="WD_REPEATS_REGION"/>
    <property type="match status" value="1"/>
</dbReference>
<feature type="region of interest" description="Disordered" evidence="7">
    <location>
        <begin position="642"/>
        <end position="672"/>
    </location>
</feature>
<feature type="compositionally biased region" description="Low complexity" evidence="7">
    <location>
        <begin position="642"/>
        <end position="656"/>
    </location>
</feature>
<feature type="compositionally biased region" description="Low complexity" evidence="7">
    <location>
        <begin position="284"/>
        <end position="297"/>
    </location>
</feature>
<dbReference type="SUPFAM" id="SSF50978">
    <property type="entry name" value="WD40 repeat-like"/>
    <property type="match status" value="1"/>
</dbReference>
<dbReference type="InterPro" id="IPR015943">
    <property type="entry name" value="WD40/YVTN_repeat-like_dom_sf"/>
</dbReference>
<feature type="region of interest" description="Disordered" evidence="7">
    <location>
        <begin position="277"/>
        <end position="300"/>
    </location>
</feature>
<dbReference type="GO" id="GO:0016070">
    <property type="term" value="P:RNA metabolic process"/>
    <property type="evidence" value="ECO:0007669"/>
    <property type="project" value="UniProtKB-ARBA"/>
</dbReference>
<accession>A0A3M7MA18</accession>
<feature type="region of interest" description="Disordered" evidence="7">
    <location>
        <begin position="693"/>
        <end position="714"/>
    </location>
</feature>
<evidence type="ECO:0000256" key="1">
    <source>
        <dbReference type="ARBA" id="ARBA00004123"/>
    </source>
</evidence>
<protein>
    <submittedName>
        <fullName evidence="8">Wd repeat</fullName>
    </submittedName>
</protein>
<organism evidence="8 9">
    <name type="scientific">Pyrenophora seminiperda CCB06</name>
    <dbReference type="NCBI Taxonomy" id="1302712"/>
    <lineage>
        <taxon>Eukaryota</taxon>
        <taxon>Fungi</taxon>
        <taxon>Dikarya</taxon>
        <taxon>Ascomycota</taxon>
        <taxon>Pezizomycotina</taxon>
        <taxon>Dothideomycetes</taxon>
        <taxon>Pleosporomycetidae</taxon>
        <taxon>Pleosporales</taxon>
        <taxon>Pleosporineae</taxon>
        <taxon>Pleosporaceae</taxon>
        <taxon>Pyrenophora</taxon>
    </lineage>
</organism>
<dbReference type="AlphaFoldDB" id="A0A3M7MA18"/>
<dbReference type="GO" id="GO:0048188">
    <property type="term" value="C:Set1C/COMPASS complex"/>
    <property type="evidence" value="ECO:0007669"/>
    <property type="project" value="TreeGrafter"/>
</dbReference>
<evidence type="ECO:0000256" key="7">
    <source>
        <dbReference type="SAM" id="MobiDB-lite"/>
    </source>
</evidence>
<reference evidence="8 9" key="1">
    <citation type="journal article" date="2014" name="PLoS ONE">
        <title>De novo Genome Assembly of the Fungal Plant Pathogen Pyrenophora semeniperda.</title>
        <authorList>
            <person name="Soliai M.M."/>
            <person name="Meyer S.E."/>
            <person name="Udall J.A."/>
            <person name="Elzinga D.E."/>
            <person name="Hermansen R.A."/>
            <person name="Bodily P.M."/>
            <person name="Hart A.A."/>
            <person name="Coleman C.E."/>
        </authorList>
    </citation>
    <scope>NUCLEOTIDE SEQUENCE [LARGE SCALE GENOMIC DNA]</scope>
    <source>
        <strain evidence="8 9">CCB06</strain>
        <tissue evidence="8">Mycelium</tissue>
    </source>
</reference>
<evidence type="ECO:0000256" key="2">
    <source>
        <dbReference type="ARBA" id="ARBA00005616"/>
    </source>
</evidence>
<feature type="region of interest" description="Disordered" evidence="7">
    <location>
        <begin position="738"/>
        <end position="770"/>
    </location>
</feature>
<evidence type="ECO:0000256" key="5">
    <source>
        <dbReference type="ARBA" id="ARBA00023242"/>
    </source>
</evidence>
<dbReference type="PANTHER" id="PTHR19861:SF0">
    <property type="entry name" value="WD REPEAT-CONTAINING PROTEIN 82"/>
    <property type="match status" value="1"/>
</dbReference>
<dbReference type="EMBL" id="KE747826">
    <property type="protein sequence ID" value="RMZ71219.1"/>
    <property type="molecule type" value="Genomic_DNA"/>
</dbReference>
<dbReference type="SMART" id="SM00320">
    <property type="entry name" value="WD40"/>
    <property type="match status" value="3"/>
</dbReference>
<dbReference type="InterPro" id="IPR036322">
    <property type="entry name" value="WD40_repeat_dom_sf"/>
</dbReference>
<feature type="compositionally biased region" description="Low complexity" evidence="7">
    <location>
        <begin position="881"/>
        <end position="895"/>
    </location>
</feature>